<evidence type="ECO:0000313" key="3">
    <source>
        <dbReference type="Proteomes" id="UP000428328"/>
    </source>
</evidence>
<organism evidence="2 3">
    <name type="scientific">Pseudodesulfovibrio cashew</name>
    <dbReference type="NCBI Taxonomy" id="2678688"/>
    <lineage>
        <taxon>Bacteria</taxon>
        <taxon>Pseudomonadati</taxon>
        <taxon>Thermodesulfobacteriota</taxon>
        <taxon>Desulfovibrionia</taxon>
        <taxon>Desulfovibrionales</taxon>
        <taxon>Desulfovibrionaceae</taxon>
    </lineage>
</organism>
<evidence type="ECO:0000259" key="1">
    <source>
        <dbReference type="Pfam" id="PF07589"/>
    </source>
</evidence>
<evidence type="ECO:0000313" key="2">
    <source>
        <dbReference type="EMBL" id="QGY40181.1"/>
    </source>
</evidence>
<dbReference type="InterPro" id="IPR013424">
    <property type="entry name" value="Ice-binding_C"/>
</dbReference>
<reference evidence="2 3" key="1">
    <citation type="submission" date="2019-11" db="EMBL/GenBank/DDBJ databases">
        <authorList>
            <person name="Zheng R.K."/>
            <person name="Sun C.M."/>
        </authorList>
    </citation>
    <scope>NUCLEOTIDE SEQUENCE [LARGE SCALE GENOMIC DNA]</scope>
    <source>
        <strain evidence="2 3">SRB007</strain>
    </source>
</reference>
<dbReference type="Pfam" id="PF07589">
    <property type="entry name" value="PEP-CTERM"/>
    <property type="match status" value="1"/>
</dbReference>
<sequence>MRKMLEVPIMAFLKSTPMVICSSFVLLLLISPVSTSHAAPIYIDFDSLSSGAIVSDQYGALGVFFQNSLTDTASDVEILDGGYDSTINAIMTTSYSDGFYVILPEGMNSFEGFVYEDSYYVYGDEDYYDEGGEGEYYDEGYSVYIQAYDIDGLPMLSSEYVVHSTDVWSAFSLTTSAPIAALHIYGTMSFKIDSIQIQNTMNGQAAVTTPEPSSFLLLGVGLLAFLACRAGVRQR</sequence>
<name>A0A6I6JDH8_9BACT</name>
<dbReference type="EMBL" id="CP046400">
    <property type="protein sequence ID" value="QGY40181.1"/>
    <property type="molecule type" value="Genomic_DNA"/>
</dbReference>
<dbReference type="AlphaFoldDB" id="A0A6I6JDH8"/>
<keyword evidence="3" id="KW-1185">Reference proteome</keyword>
<feature type="domain" description="Ice-binding protein C-terminal" evidence="1">
    <location>
        <begin position="208"/>
        <end position="229"/>
    </location>
</feature>
<accession>A0A6I6JDH8</accession>
<dbReference type="Proteomes" id="UP000428328">
    <property type="component" value="Chromosome"/>
</dbReference>
<proteinExistence type="predicted"/>
<dbReference type="NCBIfam" id="TIGR02595">
    <property type="entry name" value="PEP_CTERM"/>
    <property type="match status" value="1"/>
</dbReference>
<protein>
    <submittedName>
        <fullName evidence="2">PEP-CTERM sorting domain-containing protein</fullName>
    </submittedName>
</protein>
<gene>
    <name evidence="2" type="ORF">GM415_08580</name>
</gene>
<dbReference type="KEGG" id="psel:GM415_08580"/>